<protein>
    <submittedName>
        <fullName evidence="2">Uncharacterized protein</fullName>
    </submittedName>
</protein>
<organism evidence="2">
    <name type="scientific">Streptomyces sp. NBC_00049</name>
    <dbReference type="NCBI Taxonomy" id="2903617"/>
    <lineage>
        <taxon>Bacteria</taxon>
        <taxon>Bacillati</taxon>
        <taxon>Actinomycetota</taxon>
        <taxon>Actinomycetes</taxon>
        <taxon>Kitasatosporales</taxon>
        <taxon>Streptomycetaceae</taxon>
        <taxon>Streptomyces</taxon>
    </lineage>
</organism>
<proteinExistence type="predicted"/>
<gene>
    <name evidence="2" type="ORF">OG327_24545</name>
</gene>
<feature type="region of interest" description="Disordered" evidence="1">
    <location>
        <begin position="51"/>
        <end position="76"/>
    </location>
</feature>
<accession>A0AAU2JWG0</accession>
<sequence>MLTAVIVAAAVLGVAKVVRDWLILRQVRAAMDAGTPEERVRLGMRLASALGGGQDGGAAPEQLPEPPAGEVVRPPR</sequence>
<dbReference type="AlphaFoldDB" id="A0AAU2JWG0"/>
<dbReference type="EMBL" id="CP108264">
    <property type="protein sequence ID" value="WTU76236.1"/>
    <property type="molecule type" value="Genomic_DNA"/>
</dbReference>
<reference evidence="2" key="1">
    <citation type="submission" date="2022-10" db="EMBL/GenBank/DDBJ databases">
        <title>The complete genomes of actinobacterial strains from the NBC collection.</title>
        <authorList>
            <person name="Joergensen T.S."/>
            <person name="Alvarez Arevalo M."/>
            <person name="Sterndorff E.B."/>
            <person name="Faurdal D."/>
            <person name="Vuksanovic O."/>
            <person name="Mourched A.-S."/>
            <person name="Charusanti P."/>
            <person name="Shaw S."/>
            <person name="Blin K."/>
            <person name="Weber T."/>
        </authorList>
    </citation>
    <scope>NUCLEOTIDE SEQUENCE</scope>
    <source>
        <strain evidence="2">NBC_00049</strain>
    </source>
</reference>
<evidence type="ECO:0000313" key="2">
    <source>
        <dbReference type="EMBL" id="WTU76236.1"/>
    </source>
</evidence>
<name>A0AAU2JWG0_9ACTN</name>
<evidence type="ECO:0000256" key="1">
    <source>
        <dbReference type="SAM" id="MobiDB-lite"/>
    </source>
</evidence>